<evidence type="ECO:0000256" key="1">
    <source>
        <dbReference type="ARBA" id="ARBA00008005"/>
    </source>
</evidence>
<comment type="similarity">
    <text evidence="1">Belongs to the myoviridae tail sheath protein family.</text>
</comment>
<dbReference type="Pfam" id="PF04984">
    <property type="entry name" value="Phage_sheath_1"/>
    <property type="match status" value="1"/>
</dbReference>
<proteinExistence type="inferred from homology"/>
<gene>
    <name evidence="3" type="ORF">P7M15_02035</name>
</gene>
<evidence type="ECO:0000259" key="2">
    <source>
        <dbReference type="Pfam" id="PF04984"/>
    </source>
</evidence>
<accession>A0AAW6Q7L2</accession>
<dbReference type="PANTHER" id="PTHR35861:SF1">
    <property type="entry name" value="PHAGE TAIL SHEATH PROTEIN"/>
    <property type="match status" value="1"/>
</dbReference>
<dbReference type="RefSeq" id="WP_317476577.1">
    <property type="nucleotide sequence ID" value="NZ_JARQTW010000002.1"/>
</dbReference>
<reference evidence="3" key="1">
    <citation type="submission" date="2023-03" db="EMBL/GenBank/DDBJ databases">
        <title>Classification of Bisgaard taxon 6 and taxon 10 as Exercitatus varius gen. nov., spec. nov.</title>
        <authorList>
            <person name="Christensen H."/>
        </authorList>
    </citation>
    <scope>NUCLEOTIDE SEQUENCE</scope>
    <source>
        <strain evidence="3">86116</strain>
    </source>
</reference>
<feature type="domain" description="Tail sheath protein subtilisin-like" evidence="2">
    <location>
        <begin position="192"/>
        <end position="350"/>
    </location>
</feature>
<dbReference type="InterPro" id="IPR052042">
    <property type="entry name" value="Tail_sheath_structural"/>
</dbReference>
<dbReference type="AlphaFoldDB" id="A0AAW6Q7L2"/>
<evidence type="ECO:0000313" key="3">
    <source>
        <dbReference type="EMBL" id="MDG2949307.1"/>
    </source>
</evidence>
<protein>
    <submittedName>
        <fullName evidence="3">Phage tail sheath subtilisin-like domain-containing protein</fullName>
    </submittedName>
</protein>
<dbReference type="PANTHER" id="PTHR35861">
    <property type="match status" value="1"/>
</dbReference>
<dbReference type="InterPro" id="IPR035089">
    <property type="entry name" value="Phage_sheath_subtilisin"/>
</dbReference>
<name>A0AAW6Q7L2_9PAST</name>
<dbReference type="Proteomes" id="UP001214976">
    <property type="component" value="Unassembled WGS sequence"/>
</dbReference>
<sequence>MAFHHGSETKRVNGGSVAVSTVDGAIIGIVGTAPMGAVNELTVCLTKKDFSQFGTILDQGFTLPDAFDILARYASGQVYVVNVLDPAKHRTTVTDEVLTQDSNTLVATTAKKGLISVTNVKLGGSLLTEGETYSVNLESGEITLTMAAGEQSLTASYVYADPEKVTEDDIKGGVDSLTGKRQGFELLRDGFNLYGADAKILICPEYDKTANCAAALATLADQMHAKAYVQLPKGTSLSKAIQGRGPLGTINASASNENVRHFFPYALGSSNNLESLATHAAGLRMKVDVDEGYWFSTSNHELSGVIGMEIPLTARVDDIQSETNRLNAVGITTIFNSFGTGFRLWGNRSSNYPTETHISCFEVASRTGDIIDESIRQTELQFIDKPIDDALIDSFIETIDTFLRSQKSLVGYSVGLDYDYDLVDAFSQGQIPLIYDYTPKIPGERISNKSVMTRTYLANLVSQR</sequence>
<dbReference type="EMBL" id="JARQTW010000002">
    <property type="protein sequence ID" value="MDG2949307.1"/>
    <property type="molecule type" value="Genomic_DNA"/>
</dbReference>
<comment type="caution">
    <text evidence="3">The sequence shown here is derived from an EMBL/GenBank/DDBJ whole genome shotgun (WGS) entry which is preliminary data.</text>
</comment>
<organism evidence="3 4">
    <name type="scientific">Exercitatus varius</name>
    <dbReference type="NCBI Taxonomy" id="67857"/>
    <lineage>
        <taxon>Bacteria</taxon>
        <taxon>Pseudomonadati</taxon>
        <taxon>Pseudomonadota</taxon>
        <taxon>Gammaproteobacteria</taxon>
        <taxon>Pasteurellales</taxon>
        <taxon>Pasteurellaceae</taxon>
        <taxon>Exercitatus</taxon>
    </lineage>
</organism>
<evidence type="ECO:0000313" key="4">
    <source>
        <dbReference type="Proteomes" id="UP001214976"/>
    </source>
</evidence>